<dbReference type="InterPro" id="IPR006683">
    <property type="entry name" value="Thioestr_dom"/>
</dbReference>
<accession>A0A1D2V9H7</accession>
<dbReference type="Proteomes" id="UP000095038">
    <property type="component" value="Unassembled WGS sequence"/>
</dbReference>
<keyword evidence="3" id="KW-1185">Reference proteome</keyword>
<dbReference type="Gene3D" id="3.10.129.10">
    <property type="entry name" value="Hotdog Thioesterase"/>
    <property type="match status" value="1"/>
</dbReference>
<reference evidence="3" key="1">
    <citation type="submission" date="2016-05" db="EMBL/GenBank/DDBJ databases">
        <title>Comparative genomics of biotechnologically important yeasts.</title>
        <authorList>
            <consortium name="DOE Joint Genome Institute"/>
            <person name="Riley R."/>
            <person name="Haridas S."/>
            <person name="Wolfe K.H."/>
            <person name="Lopes M.R."/>
            <person name="Hittinger C.T."/>
            <person name="Goker M."/>
            <person name="Salamov A."/>
            <person name="Wisecaver J."/>
            <person name="Long T.M."/>
            <person name="Aerts A.L."/>
            <person name="Barry K."/>
            <person name="Choi C."/>
            <person name="Clum A."/>
            <person name="Coughlan A.Y."/>
            <person name="Deshpande S."/>
            <person name="Douglass A.P."/>
            <person name="Hanson S.J."/>
            <person name="Klenk H.-P."/>
            <person name="Labutti K."/>
            <person name="Lapidus A."/>
            <person name="Lindquist E."/>
            <person name="Lipzen A."/>
            <person name="Meier-Kolthoff J.P."/>
            <person name="Ohm R.A."/>
            <person name="Otillar R.P."/>
            <person name="Pangilinan J."/>
            <person name="Peng Y."/>
            <person name="Rokas A."/>
            <person name="Rosa C.A."/>
            <person name="Scheuner C."/>
            <person name="Sibirny A.A."/>
            <person name="Slot J.C."/>
            <person name="Stielow J.B."/>
            <person name="Sun H."/>
            <person name="Kurtzman C.P."/>
            <person name="Blackwell M."/>
            <person name="Grigoriev I.V."/>
            <person name="Jeffries T.W."/>
        </authorList>
    </citation>
    <scope>NUCLEOTIDE SEQUENCE [LARGE SCALE GENOMIC DNA]</scope>
    <source>
        <strain evidence="3">DSM 1968</strain>
    </source>
</reference>
<dbReference type="PANTHER" id="PTHR47260">
    <property type="entry name" value="UPF0644 PROTEIN PB2B4.06"/>
    <property type="match status" value="1"/>
</dbReference>
<feature type="non-terminal residue" evidence="2">
    <location>
        <position position="1"/>
    </location>
</feature>
<dbReference type="Pfam" id="PF03061">
    <property type="entry name" value="4HBT"/>
    <property type="match status" value="1"/>
</dbReference>
<sequence>ILDLIQRNEEFLSAKNDKEFIGGRVSSAIPKSYQTNQVSQGLLYGSNKIDIDPIYFLNKQEGVLKGFYHVGSDLNNKNSRLHNGIVSIMLDEGLCYCGFNRLPSKRGVTAKLSIDFVNEIKTDATLVLRAKIVSSKGRKVVIDGHVETLPLNEYEAPIRVANANCILVEPRWFKYFRWVKVF</sequence>
<gene>
    <name evidence="2" type="ORF">ASCRUDRAFT_26300</name>
</gene>
<dbReference type="STRING" id="1344418.A0A1D2V9H7"/>
<proteinExistence type="predicted"/>
<dbReference type="FunCoup" id="A0A1D2V9H7">
    <property type="interactions" value="18"/>
</dbReference>
<dbReference type="InParanoid" id="A0A1D2V9H7"/>
<evidence type="ECO:0000313" key="3">
    <source>
        <dbReference type="Proteomes" id="UP000095038"/>
    </source>
</evidence>
<dbReference type="SUPFAM" id="SSF54637">
    <property type="entry name" value="Thioesterase/thiol ester dehydrase-isomerase"/>
    <property type="match status" value="1"/>
</dbReference>
<dbReference type="PANTHER" id="PTHR47260:SF4">
    <property type="entry name" value="MIOREX COMPLEX COMPONENT 3"/>
    <property type="match status" value="1"/>
</dbReference>
<organism evidence="2 3">
    <name type="scientific">Ascoidea rubescens DSM 1968</name>
    <dbReference type="NCBI Taxonomy" id="1344418"/>
    <lineage>
        <taxon>Eukaryota</taxon>
        <taxon>Fungi</taxon>
        <taxon>Dikarya</taxon>
        <taxon>Ascomycota</taxon>
        <taxon>Saccharomycotina</taxon>
        <taxon>Saccharomycetes</taxon>
        <taxon>Ascoideaceae</taxon>
        <taxon>Ascoidea</taxon>
    </lineage>
</organism>
<feature type="non-terminal residue" evidence="2">
    <location>
        <position position="182"/>
    </location>
</feature>
<evidence type="ECO:0000259" key="1">
    <source>
        <dbReference type="Pfam" id="PF03061"/>
    </source>
</evidence>
<dbReference type="InterPro" id="IPR029069">
    <property type="entry name" value="HotDog_dom_sf"/>
</dbReference>
<name>A0A1D2V9H7_9ASCO</name>
<dbReference type="AlphaFoldDB" id="A0A1D2V9H7"/>
<dbReference type="EMBL" id="KV454493">
    <property type="protein sequence ID" value="ODV58306.1"/>
    <property type="molecule type" value="Genomic_DNA"/>
</dbReference>
<dbReference type="GeneID" id="30963583"/>
<dbReference type="RefSeq" id="XP_020044613.1">
    <property type="nucleotide sequence ID" value="XM_020189947.1"/>
</dbReference>
<feature type="domain" description="Thioesterase" evidence="1">
    <location>
        <begin position="81"/>
        <end position="148"/>
    </location>
</feature>
<dbReference type="InterPro" id="IPR052061">
    <property type="entry name" value="PTE-AB_protein"/>
</dbReference>
<evidence type="ECO:0000313" key="2">
    <source>
        <dbReference type="EMBL" id="ODV58306.1"/>
    </source>
</evidence>
<dbReference type="GO" id="GO:0005743">
    <property type="term" value="C:mitochondrial inner membrane"/>
    <property type="evidence" value="ECO:0007669"/>
    <property type="project" value="EnsemblFungi"/>
</dbReference>
<protein>
    <recommendedName>
        <fullName evidence="1">Thioesterase domain-containing protein</fullName>
    </recommendedName>
</protein>
<dbReference type="OrthoDB" id="506431at2759"/>